<proteinExistence type="predicted"/>
<dbReference type="Proteomes" id="UP000783686">
    <property type="component" value="Unassembled WGS sequence"/>
</dbReference>
<keyword evidence="2" id="KW-1185">Reference proteome</keyword>
<sequence>MEQMEMDIPPPRRLKGNSLGYFFAHFLLSRSESKSLPFIYHQFNDKWKANRSINSRDVCTLMVVNYGWREVLRKFMQSLRREDHMEFHNSNLKTNALWYCGYIVGRVSWEPTHPANCYLIILKWGNVDFLVPSKEVVSYMNLGLLPLKPSIIFDGAKKPHPPFDGLDCKFLKFIMESEKSCRYFTCSCT</sequence>
<dbReference type="OrthoDB" id="10308757at2759"/>
<reference evidence="1" key="1">
    <citation type="submission" date="2020-09" db="EMBL/GenBank/DDBJ databases">
        <authorList>
            <person name="Kikuchi T."/>
        </authorList>
    </citation>
    <scope>NUCLEOTIDE SEQUENCE</scope>
    <source>
        <strain evidence="1">SH1</strain>
    </source>
</reference>
<dbReference type="Proteomes" id="UP000614601">
    <property type="component" value="Unassembled WGS sequence"/>
</dbReference>
<gene>
    <name evidence="1" type="ORF">BOKJ2_LOCUS646</name>
</gene>
<protein>
    <submittedName>
        <fullName evidence="1">Uncharacterized protein</fullName>
    </submittedName>
</protein>
<dbReference type="EMBL" id="CAJFDH010000001">
    <property type="protein sequence ID" value="CAD5205962.1"/>
    <property type="molecule type" value="Genomic_DNA"/>
</dbReference>
<dbReference type="AlphaFoldDB" id="A0A811JRM8"/>
<dbReference type="EMBL" id="CAJFCW020000001">
    <property type="protein sequence ID" value="CAG9079987.1"/>
    <property type="molecule type" value="Genomic_DNA"/>
</dbReference>
<accession>A0A811JRM8</accession>
<organism evidence="1 2">
    <name type="scientific">Bursaphelenchus okinawaensis</name>
    <dbReference type="NCBI Taxonomy" id="465554"/>
    <lineage>
        <taxon>Eukaryota</taxon>
        <taxon>Metazoa</taxon>
        <taxon>Ecdysozoa</taxon>
        <taxon>Nematoda</taxon>
        <taxon>Chromadorea</taxon>
        <taxon>Rhabditida</taxon>
        <taxon>Tylenchina</taxon>
        <taxon>Tylenchomorpha</taxon>
        <taxon>Aphelenchoidea</taxon>
        <taxon>Aphelenchoididae</taxon>
        <taxon>Bursaphelenchus</taxon>
    </lineage>
</organism>
<name>A0A811JRM8_9BILA</name>
<comment type="caution">
    <text evidence="1">The sequence shown here is derived from an EMBL/GenBank/DDBJ whole genome shotgun (WGS) entry which is preliminary data.</text>
</comment>
<evidence type="ECO:0000313" key="2">
    <source>
        <dbReference type="Proteomes" id="UP000614601"/>
    </source>
</evidence>
<evidence type="ECO:0000313" key="1">
    <source>
        <dbReference type="EMBL" id="CAD5205962.1"/>
    </source>
</evidence>